<evidence type="ECO:0000259" key="2">
    <source>
        <dbReference type="Pfam" id="PF12552"/>
    </source>
</evidence>
<dbReference type="InterPro" id="IPR022212">
    <property type="entry name" value="DUF3741"/>
</dbReference>
<dbReference type="AlphaFoldDB" id="A0A5J4ZP49"/>
<feature type="domain" description="DUF3741" evidence="2">
    <location>
        <begin position="90"/>
        <end position="134"/>
    </location>
</feature>
<dbReference type="EMBL" id="CM018050">
    <property type="protein sequence ID" value="KAA8518851.1"/>
    <property type="molecule type" value="Genomic_DNA"/>
</dbReference>
<gene>
    <name evidence="3" type="ORF">F0562_016375</name>
</gene>
<dbReference type="OrthoDB" id="1925259at2759"/>
<evidence type="ECO:0000313" key="3">
    <source>
        <dbReference type="EMBL" id="KAA8518851.1"/>
    </source>
</evidence>
<feature type="compositionally biased region" description="Basic and acidic residues" evidence="1">
    <location>
        <begin position="15"/>
        <end position="24"/>
    </location>
</feature>
<proteinExistence type="predicted"/>
<evidence type="ECO:0000313" key="4">
    <source>
        <dbReference type="Proteomes" id="UP000325577"/>
    </source>
</evidence>
<dbReference type="Proteomes" id="UP000325577">
    <property type="component" value="Linkage Group LG7"/>
</dbReference>
<keyword evidence="4" id="KW-1185">Reference proteome</keyword>
<dbReference type="PANTHER" id="PTHR46836">
    <property type="entry name" value="AFADIN"/>
    <property type="match status" value="1"/>
</dbReference>
<organism evidence="3 4">
    <name type="scientific">Nyssa sinensis</name>
    <dbReference type="NCBI Taxonomy" id="561372"/>
    <lineage>
        <taxon>Eukaryota</taxon>
        <taxon>Viridiplantae</taxon>
        <taxon>Streptophyta</taxon>
        <taxon>Embryophyta</taxon>
        <taxon>Tracheophyta</taxon>
        <taxon>Spermatophyta</taxon>
        <taxon>Magnoliopsida</taxon>
        <taxon>eudicotyledons</taxon>
        <taxon>Gunneridae</taxon>
        <taxon>Pentapetalae</taxon>
        <taxon>asterids</taxon>
        <taxon>Cornales</taxon>
        <taxon>Nyssaceae</taxon>
        <taxon>Nyssa</taxon>
    </lineage>
</organism>
<dbReference type="PANTHER" id="PTHR46836:SF8">
    <property type="entry name" value="AFADIN"/>
    <property type="match status" value="1"/>
</dbReference>
<evidence type="ECO:0000256" key="1">
    <source>
        <dbReference type="SAM" id="MobiDB-lite"/>
    </source>
</evidence>
<reference evidence="3 4" key="1">
    <citation type="submission" date="2019-09" db="EMBL/GenBank/DDBJ databases">
        <title>A chromosome-level genome assembly of the Chinese tupelo Nyssa sinensis.</title>
        <authorList>
            <person name="Yang X."/>
            <person name="Kang M."/>
            <person name="Yang Y."/>
            <person name="Xiong H."/>
            <person name="Wang M."/>
            <person name="Zhang Z."/>
            <person name="Wang Z."/>
            <person name="Wu H."/>
            <person name="Ma T."/>
            <person name="Liu J."/>
            <person name="Xi Z."/>
        </authorList>
    </citation>
    <scope>NUCLEOTIDE SEQUENCE [LARGE SCALE GENOMIC DNA]</scope>
    <source>
        <strain evidence="3">J267</strain>
        <tissue evidence="3">Leaf</tissue>
    </source>
</reference>
<accession>A0A5J4ZP49</accession>
<sequence>MGLDGLPPQQPVHRQQKEFSEKFPQRTAPIRFQRNDRLCEHQLSRKSSMEQQEFKDVYEVSETSKVKNGSYLSKGTANSKLTESEMEFVQQKFMDAKHLSTDEKLQSSKEFCDTLEMLDSNKVLLLKFLQQPDSMFTKHLFDLRDAVPKSQCSHIAVIKPSNYAKFESSAIGWKLDRETSVEEGKVEADVHPARIVVLKPNLGKMRNANKSISSPCSHAYPSDCKRHEEYPTIGTGQAGSCGKKYLYNDVGFSRPKSRESREIAKEITRRMRESLCSELINFSSVIRGYAGDESSYNMSGSDSESDSEVTILTSRNSFDWSDRKKLSASHSVESSVSREARNRLSERWKMMQRHQDGGVVGKGSTLGEMLAIPDSDTRPGNLDAMIGMDGSSEISASIDETAWCESPLDAENENMATSSEFPDKLLPKPSTSMLEDGDSSCCGVGYSNAQEPSIGPSEEGPLPMQCPLPEPQSPASSKEADHPSPVSVLEVPFTEDVSSGSECFERVNADLHELRMQLNLLKMESEAHAEGAMLMSSSGDVAGL</sequence>
<feature type="region of interest" description="Disordered" evidence="1">
    <location>
        <begin position="416"/>
        <end position="484"/>
    </location>
</feature>
<dbReference type="Pfam" id="PF12552">
    <property type="entry name" value="DUF3741"/>
    <property type="match status" value="1"/>
</dbReference>
<protein>
    <recommendedName>
        <fullName evidence="2">DUF3741 domain-containing protein</fullName>
    </recommendedName>
</protein>
<feature type="region of interest" description="Disordered" evidence="1">
    <location>
        <begin position="1"/>
        <end position="34"/>
    </location>
</feature>
<name>A0A5J4ZP49_9ASTE</name>